<comment type="subcellular location">
    <subcellularLocation>
        <location evidence="1">Nucleus</location>
    </subcellularLocation>
</comment>
<accession>G4TRP8</accession>
<dbReference type="Proteomes" id="UP000007148">
    <property type="component" value="Unassembled WGS sequence"/>
</dbReference>
<feature type="domain" description="Importin N-terminal" evidence="5">
    <location>
        <begin position="31"/>
        <end position="101"/>
    </location>
</feature>
<evidence type="ECO:0000256" key="4">
    <source>
        <dbReference type="ARBA" id="ARBA00023242"/>
    </source>
</evidence>
<dbReference type="OrthoDB" id="361693at2759"/>
<dbReference type="AlphaFoldDB" id="G4TRP8"/>
<evidence type="ECO:0000256" key="1">
    <source>
        <dbReference type="ARBA" id="ARBA00004123"/>
    </source>
</evidence>
<dbReference type="InterPro" id="IPR011989">
    <property type="entry name" value="ARM-like"/>
</dbReference>
<name>G4TRP8_SERID</name>
<dbReference type="eggNOG" id="KOG1993">
    <property type="taxonomic scope" value="Eukaryota"/>
</dbReference>
<dbReference type="GO" id="GO:0031267">
    <property type="term" value="F:small GTPase binding"/>
    <property type="evidence" value="ECO:0007669"/>
    <property type="project" value="InterPro"/>
</dbReference>
<evidence type="ECO:0000313" key="7">
    <source>
        <dbReference type="Proteomes" id="UP000007148"/>
    </source>
</evidence>
<dbReference type="STRING" id="1109443.G4TRP8"/>
<keyword evidence="7" id="KW-1185">Reference proteome</keyword>
<dbReference type="Gene3D" id="1.25.10.10">
    <property type="entry name" value="Leucine-rich Repeat Variant"/>
    <property type="match status" value="1"/>
</dbReference>
<dbReference type="GO" id="GO:0005829">
    <property type="term" value="C:cytosol"/>
    <property type="evidence" value="ECO:0007669"/>
    <property type="project" value="TreeGrafter"/>
</dbReference>
<comment type="similarity">
    <text evidence="2">Belongs to the importin beta family.</text>
</comment>
<reference evidence="6 7" key="1">
    <citation type="journal article" date="2011" name="PLoS Pathog.">
        <title>Endophytic Life Strategies Decoded by Genome and Transcriptome Analyses of the Mutualistic Root Symbiont Piriformospora indica.</title>
        <authorList>
            <person name="Zuccaro A."/>
            <person name="Lahrmann U."/>
            <person name="Guldener U."/>
            <person name="Langen G."/>
            <person name="Pfiffi S."/>
            <person name="Biedenkopf D."/>
            <person name="Wong P."/>
            <person name="Samans B."/>
            <person name="Grimm C."/>
            <person name="Basiewicz M."/>
            <person name="Murat C."/>
            <person name="Martin F."/>
            <person name="Kogel K.H."/>
        </authorList>
    </citation>
    <scope>NUCLEOTIDE SEQUENCE [LARGE SCALE GENOMIC DNA]</scope>
    <source>
        <strain evidence="6 7">DSM 11827</strain>
    </source>
</reference>
<evidence type="ECO:0000256" key="3">
    <source>
        <dbReference type="ARBA" id="ARBA00022448"/>
    </source>
</evidence>
<dbReference type="PANTHER" id="PTHR10997">
    <property type="entry name" value="IMPORTIN-7, 8, 11"/>
    <property type="match status" value="1"/>
</dbReference>
<keyword evidence="3" id="KW-0813">Transport</keyword>
<dbReference type="HOGENOM" id="CLU_003886_2_0_1"/>
<evidence type="ECO:0000259" key="5">
    <source>
        <dbReference type="PROSITE" id="PS50166"/>
    </source>
</evidence>
<dbReference type="InterPro" id="IPR058669">
    <property type="entry name" value="TPR_IPO7/11-like"/>
</dbReference>
<comment type="caution">
    <text evidence="6">The sequence shown here is derived from an EMBL/GenBank/DDBJ whole genome shotgun (WGS) entry which is preliminary data.</text>
</comment>
<evidence type="ECO:0000256" key="2">
    <source>
        <dbReference type="ARBA" id="ARBA00007991"/>
    </source>
</evidence>
<organism evidence="6 7">
    <name type="scientific">Serendipita indica (strain DSM 11827)</name>
    <name type="common">Root endophyte fungus</name>
    <name type="synonym">Piriformospora indica</name>
    <dbReference type="NCBI Taxonomy" id="1109443"/>
    <lineage>
        <taxon>Eukaryota</taxon>
        <taxon>Fungi</taxon>
        <taxon>Dikarya</taxon>
        <taxon>Basidiomycota</taxon>
        <taxon>Agaricomycotina</taxon>
        <taxon>Agaricomycetes</taxon>
        <taxon>Sebacinales</taxon>
        <taxon>Serendipitaceae</taxon>
        <taxon>Serendipita</taxon>
    </lineage>
</organism>
<dbReference type="OMA" id="SFHYVFH"/>
<dbReference type="EMBL" id="CAFZ01000269">
    <property type="protein sequence ID" value="CCA73991.1"/>
    <property type="molecule type" value="Genomic_DNA"/>
</dbReference>
<dbReference type="FunCoup" id="G4TRP8">
    <property type="interactions" value="560"/>
</dbReference>
<dbReference type="PROSITE" id="PS50166">
    <property type="entry name" value="IMPORTIN_B_NT"/>
    <property type="match status" value="1"/>
</dbReference>
<gene>
    <name evidence="6" type="ORF">PIIN_07945</name>
</gene>
<dbReference type="SUPFAM" id="SSF48371">
    <property type="entry name" value="ARM repeat"/>
    <property type="match status" value="1"/>
</dbReference>
<proteinExistence type="inferred from homology"/>
<dbReference type="GO" id="GO:0006606">
    <property type="term" value="P:protein import into nucleus"/>
    <property type="evidence" value="ECO:0007669"/>
    <property type="project" value="TreeGrafter"/>
</dbReference>
<dbReference type="Pfam" id="PF25758">
    <property type="entry name" value="TPR_IPO11"/>
    <property type="match status" value="2"/>
</dbReference>
<dbReference type="Pfam" id="PF03810">
    <property type="entry name" value="IBN_N"/>
    <property type="match status" value="1"/>
</dbReference>
<dbReference type="GO" id="GO:0005635">
    <property type="term" value="C:nuclear envelope"/>
    <property type="evidence" value="ECO:0007669"/>
    <property type="project" value="TreeGrafter"/>
</dbReference>
<evidence type="ECO:0000313" key="6">
    <source>
        <dbReference type="EMBL" id="CCA73991.1"/>
    </source>
</evidence>
<keyword evidence="4" id="KW-0539">Nucleus</keyword>
<sequence length="976" mass="109732">MQATPELPSPDRIFQVLQDAASQDYVVAQAASAQLDVFRTIPGVFYMVQMAANERNLPLDVRKMAIFQFKNVVPQQWRRAALYPENVKQDIRSGMFRFLDEPDDIIAQTNAIAMAKIARIDFPRAWPDVGSQLLEVIGTNSQAIYINSNTDPRALLVLRRALGALNQIIKELTPAKIPLLASAVLGLVHQVQEALLPIYGYATATFSNNLSPETLASDDKLNHIRIAHFTFKCIVKCITFMWHRTRVKGFEVAEPVVKGFFGTAVTHFIALSTLRSSLFQANLSQNLIQSPTQSYLSRHVRLYGKYFRKTQVYSPQQFVRLPHCRELVLHYWERVVAASGAPPTTIQDSDNAMYPIRFLTQALSIFKDALAQWSPIRQPDNQEVLPREFVEGAIDLIVNRLLLLDEQDLEKWSEEPEEWINIEEGDSDAWEYGVRPCAERVLMTLATQYGDYVEPMIRTYLQRVREHPATDLPSIIKQEAVYCAVGRCAHRLKDIDFDSWISQSLAQEALDPNPIYRIIKRRIAWLFGRWYAERSLSQSREKVYEILVHLISAQGEGSDLAIRLTAATALENCINSVNFEIPVFHPFITPSLSALLQLVADTESQDAKRRVIRSINTLIDNVKEAIVPSLGDIIGPVTQLWQHPEVDIPLRGELISTASSLIKASKENSAPLAPIAAILIRDCLSPILSVQMEDDAINLWLVTLRNSVPNPNPTVPDIFELLPTSIHILNTNLDAVSGACQLIESYLLLDATRVLQLQALPLHQAYLQVYKTAITADVKTVLGTACMMVQLSVDGRLWAEAMHTSGFFAHILSAVIEDRTKNDNTLVLVEFDNIVDAPRRKLVALATAELLATGNKIAVERLATSEALNIWLDVLGELKEALEQRPGEDDQDSPLILYWKQQDEYVLPDKLEDAAETLEFGRRQDLFKRDPVRNIPLKEFIQQKMQQAQAVAGVEFQAALSKVDSATIASIQKQLS</sequence>
<dbReference type="InterPro" id="IPR001494">
    <property type="entry name" value="Importin-beta_N"/>
</dbReference>
<dbReference type="InParanoid" id="G4TRP8"/>
<dbReference type="PANTHER" id="PTHR10997:SF7">
    <property type="entry name" value="IMPORTIN-11"/>
    <property type="match status" value="1"/>
</dbReference>
<protein>
    <recommendedName>
        <fullName evidence="5">Importin N-terminal domain-containing protein</fullName>
    </recommendedName>
</protein>
<dbReference type="InterPro" id="IPR016024">
    <property type="entry name" value="ARM-type_fold"/>
</dbReference>